<dbReference type="EMBL" id="JAJNCT010000009">
    <property type="protein sequence ID" value="MCD2165360.1"/>
    <property type="molecule type" value="Genomic_DNA"/>
</dbReference>
<evidence type="ECO:0000313" key="1">
    <source>
        <dbReference type="EMBL" id="MCD2165360.1"/>
    </source>
</evidence>
<evidence type="ECO:0000313" key="2">
    <source>
        <dbReference type="Proteomes" id="UP001199260"/>
    </source>
</evidence>
<reference evidence="1 2" key="1">
    <citation type="submission" date="2021-11" db="EMBL/GenBank/DDBJ databases">
        <title>Genome sequence.</title>
        <authorList>
            <person name="Sun Q."/>
        </authorList>
    </citation>
    <scope>NUCLEOTIDE SEQUENCE [LARGE SCALE GENOMIC DNA]</scope>
    <source>
        <strain evidence="1 2">KCTC 12005</strain>
    </source>
</reference>
<proteinExistence type="predicted"/>
<dbReference type="Proteomes" id="UP001199260">
    <property type="component" value="Unassembled WGS sequence"/>
</dbReference>
<protein>
    <submittedName>
        <fullName evidence="1">Uncharacterized protein</fullName>
    </submittedName>
</protein>
<gene>
    <name evidence="1" type="ORF">LPW39_09460</name>
</gene>
<accession>A0AAW4XW68</accession>
<dbReference type="RefSeq" id="WP_230773938.1">
    <property type="nucleotide sequence ID" value="NZ_JAJNCT010000009.1"/>
</dbReference>
<dbReference type="AlphaFoldDB" id="A0AAW4XW68"/>
<keyword evidence="2" id="KW-1185">Reference proteome</keyword>
<organism evidence="1 2">
    <name type="scientific">Comamonas koreensis</name>
    <dbReference type="NCBI Taxonomy" id="160825"/>
    <lineage>
        <taxon>Bacteria</taxon>
        <taxon>Pseudomonadati</taxon>
        <taxon>Pseudomonadota</taxon>
        <taxon>Betaproteobacteria</taxon>
        <taxon>Burkholderiales</taxon>
        <taxon>Comamonadaceae</taxon>
        <taxon>Comamonas</taxon>
    </lineage>
</organism>
<name>A0AAW4XW68_9BURK</name>
<comment type="caution">
    <text evidence="1">The sequence shown here is derived from an EMBL/GenBank/DDBJ whole genome shotgun (WGS) entry which is preliminary data.</text>
</comment>
<sequence>MKVVEDCWDQIDTYNCQYGAHVFVDSTAKIYVNHWLATNRELDKLFYRKNDEGFVGHCILVFYGVKVFDLVVREWFVQDGETVWKKPVEFHYAGEAQTGTTKYEFEGSLHGFGSSVSIKIEAQRFALQILGKDEPARQS</sequence>